<organism evidence="1 2">
    <name type="scientific">Schistosoma margrebowiei</name>
    <dbReference type="NCBI Taxonomy" id="48269"/>
    <lineage>
        <taxon>Eukaryota</taxon>
        <taxon>Metazoa</taxon>
        <taxon>Spiralia</taxon>
        <taxon>Lophotrochozoa</taxon>
        <taxon>Platyhelminthes</taxon>
        <taxon>Trematoda</taxon>
        <taxon>Digenea</taxon>
        <taxon>Strigeidida</taxon>
        <taxon>Schistosomatoidea</taxon>
        <taxon>Schistosomatidae</taxon>
        <taxon>Schistosoma</taxon>
    </lineage>
</organism>
<sequence length="139" mass="15774">MPGKRNKINKHLVLGQEEMQSDAPPDTRQVPFDTSSCHSSTTRLVGKHIQIISSVTLADLKEKQKSTTIDDEMRLIILTKTIVLHNPLIQRGKMNNSYPAWESVEQLDALELRPDAKNRFYGRSASSPDYSGLTYNQKY</sequence>
<evidence type="ECO:0000313" key="2">
    <source>
        <dbReference type="Proteomes" id="UP000277204"/>
    </source>
</evidence>
<reference evidence="1 2" key="1">
    <citation type="submission" date="2018-11" db="EMBL/GenBank/DDBJ databases">
        <authorList>
            <consortium name="Pathogen Informatics"/>
        </authorList>
    </citation>
    <scope>NUCLEOTIDE SEQUENCE [LARGE SCALE GENOMIC DNA]</scope>
    <source>
        <strain evidence="1 2">Zambia</strain>
    </source>
</reference>
<accession>A0A183LAZ4</accession>
<evidence type="ECO:0000313" key="1">
    <source>
        <dbReference type="EMBL" id="VDO49788.1"/>
    </source>
</evidence>
<proteinExistence type="predicted"/>
<gene>
    <name evidence="1" type="ORF">SMRZ_LOCUS969</name>
</gene>
<dbReference type="EMBL" id="UZAI01000196">
    <property type="protein sequence ID" value="VDO49788.1"/>
    <property type="molecule type" value="Genomic_DNA"/>
</dbReference>
<name>A0A183LAZ4_9TREM</name>
<protein>
    <submittedName>
        <fullName evidence="1">Uncharacterized protein</fullName>
    </submittedName>
</protein>
<dbReference type="Proteomes" id="UP000277204">
    <property type="component" value="Unassembled WGS sequence"/>
</dbReference>
<dbReference type="AlphaFoldDB" id="A0A183LAZ4"/>
<keyword evidence="2" id="KW-1185">Reference proteome</keyword>